<keyword evidence="8" id="KW-0325">Glycoprotein</keyword>
<dbReference type="GO" id="GO:0006958">
    <property type="term" value="P:complement activation, classical pathway"/>
    <property type="evidence" value="ECO:0007669"/>
    <property type="project" value="UniProtKB-KW"/>
</dbReference>
<dbReference type="InterPro" id="IPR051277">
    <property type="entry name" value="SEZ6_CSMD_C4BPB_Regulators"/>
</dbReference>
<reference evidence="12 13" key="1">
    <citation type="journal article" date="2019" name="PLoS ONE">
        <title>Genomic analyses reveal an absence of contemporary introgressive admixture between fin whales and blue whales, despite known hybrids.</title>
        <authorList>
            <person name="Westbury M.V."/>
            <person name="Petersen B."/>
            <person name="Lorenzen E.D."/>
        </authorList>
    </citation>
    <scope>NUCLEOTIDE SEQUENCE [LARGE SCALE GENOMIC DNA]</scope>
    <source>
        <strain evidence="12">FinWhale-01</strain>
    </source>
</reference>
<dbReference type="FunFam" id="2.10.70.10:FF:000014">
    <property type="entry name" value="Membrane cofactor protein"/>
    <property type="match status" value="1"/>
</dbReference>
<dbReference type="PANTHER" id="PTHR45656">
    <property type="entry name" value="PROTEIN CBR-CLEC-78"/>
    <property type="match status" value="1"/>
</dbReference>
<dbReference type="AlphaFoldDB" id="A0A643BQK8"/>
<dbReference type="SUPFAM" id="SSF57535">
    <property type="entry name" value="Complement control module/SCR domain"/>
    <property type="match status" value="2"/>
</dbReference>
<keyword evidence="13" id="KW-1185">Reference proteome</keyword>
<keyword evidence="2 9" id="KW-0768">Sushi</keyword>
<dbReference type="OrthoDB" id="8961654at2759"/>
<feature type="chain" id="PRO_5025045251" description="Sushi domain-containing protein" evidence="10">
    <location>
        <begin position="29"/>
        <end position="205"/>
    </location>
</feature>
<evidence type="ECO:0000313" key="12">
    <source>
        <dbReference type="EMBL" id="KAB0390251.1"/>
    </source>
</evidence>
<dbReference type="Pfam" id="PF18453">
    <property type="entry name" value="C4bp_oligo"/>
    <property type="match status" value="1"/>
</dbReference>
<dbReference type="Pfam" id="PF00084">
    <property type="entry name" value="Sushi"/>
    <property type="match status" value="2"/>
</dbReference>
<evidence type="ECO:0000256" key="3">
    <source>
        <dbReference type="ARBA" id="ARBA00022729"/>
    </source>
</evidence>
<keyword evidence="4" id="KW-0677">Repeat</keyword>
<dbReference type="InterPro" id="IPR035976">
    <property type="entry name" value="Sushi/SCR/CCP_sf"/>
</dbReference>
<evidence type="ECO:0000256" key="10">
    <source>
        <dbReference type="SAM" id="SignalP"/>
    </source>
</evidence>
<dbReference type="SMART" id="SM00032">
    <property type="entry name" value="CCP"/>
    <property type="match status" value="2"/>
</dbReference>
<dbReference type="EMBL" id="SGJD01005762">
    <property type="protein sequence ID" value="KAB0390251.1"/>
    <property type="molecule type" value="Genomic_DNA"/>
</dbReference>
<feature type="signal peptide" evidence="10">
    <location>
        <begin position="1"/>
        <end position="28"/>
    </location>
</feature>
<dbReference type="InterPro" id="IPR000436">
    <property type="entry name" value="Sushi_SCR_CCP_dom"/>
</dbReference>
<dbReference type="Proteomes" id="UP000437017">
    <property type="component" value="Unassembled WGS sequence"/>
</dbReference>
<feature type="disulfide bond" evidence="9">
    <location>
        <begin position="131"/>
        <end position="158"/>
    </location>
</feature>
<gene>
    <name evidence="12" type="ORF">E2I00_013644</name>
</gene>
<comment type="caution">
    <text evidence="12">The sequence shown here is derived from an EMBL/GenBank/DDBJ whole genome shotgun (WGS) entry which is preliminary data.</text>
</comment>
<protein>
    <recommendedName>
        <fullName evidence="11">Sushi domain-containing protein</fullName>
    </recommendedName>
</protein>
<keyword evidence="1" id="KW-0399">Innate immunity</keyword>
<proteinExistence type="predicted"/>
<dbReference type="CDD" id="cd00033">
    <property type="entry name" value="CCP"/>
    <property type="match status" value="2"/>
</dbReference>
<dbReference type="Gene3D" id="1.20.5.3730">
    <property type="match status" value="1"/>
</dbReference>
<organism evidence="12 13">
    <name type="scientific">Balaenoptera physalus</name>
    <name type="common">Fin whale</name>
    <name type="synonym">Balaena physalus</name>
    <dbReference type="NCBI Taxonomy" id="9770"/>
    <lineage>
        <taxon>Eukaryota</taxon>
        <taxon>Metazoa</taxon>
        <taxon>Chordata</taxon>
        <taxon>Craniata</taxon>
        <taxon>Vertebrata</taxon>
        <taxon>Euteleostomi</taxon>
        <taxon>Mammalia</taxon>
        <taxon>Eutheria</taxon>
        <taxon>Laurasiatheria</taxon>
        <taxon>Artiodactyla</taxon>
        <taxon>Whippomorpha</taxon>
        <taxon>Cetacea</taxon>
        <taxon>Mysticeti</taxon>
        <taxon>Balaenopteridae</taxon>
        <taxon>Balaenoptera</taxon>
    </lineage>
</organism>
<evidence type="ECO:0000256" key="9">
    <source>
        <dbReference type="PROSITE-ProRule" id="PRU00302"/>
    </source>
</evidence>
<keyword evidence="5" id="KW-0391">Immunity</keyword>
<evidence type="ECO:0000256" key="7">
    <source>
        <dbReference type="ARBA" id="ARBA00023157"/>
    </source>
</evidence>
<dbReference type="FunFam" id="2.10.70.10:FF:000070">
    <property type="entry name" value="Complement C3d receptor 2"/>
    <property type="match status" value="1"/>
</dbReference>
<keyword evidence="3 10" id="KW-0732">Signal</keyword>
<evidence type="ECO:0000256" key="4">
    <source>
        <dbReference type="ARBA" id="ARBA00022737"/>
    </source>
</evidence>
<evidence type="ECO:0000313" key="13">
    <source>
        <dbReference type="Proteomes" id="UP000437017"/>
    </source>
</evidence>
<dbReference type="GO" id="GO:0045087">
    <property type="term" value="P:innate immune response"/>
    <property type="evidence" value="ECO:0007669"/>
    <property type="project" value="UniProtKB-KW"/>
</dbReference>
<evidence type="ECO:0000256" key="5">
    <source>
        <dbReference type="ARBA" id="ARBA00022859"/>
    </source>
</evidence>
<evidence type="ECO:0000259" key="11">
    <source>
        <dbReference type="PROSITE" id="PS50923"/>
    </source>
</evidence>
<dbReference type="InterPro" id="IPR040514">
    <property type="entry name" value="C4bp_oligo"/>
</dbReference>
<dbReference type="PANTHER" id="PTHR45656:SF4">
    <property type="entry name" value="PROTEIN CBR-CLEC-78"/>
    <property type="match status" value="1"/>
</dbReference>
<sequence>MAANLSCIFPALHLFGVLVLLLCPSCLCGEYSAHSLLPFSFAIQDCNMFPSIAHGSYEDVSSIFSFTTVVQYKCDEGYVLVGEEKITCRNSHWSSLVPQCKALCLKPEIKDGTVALDKDQYVEPENVTVQCDSGYSVVGSPSIICSENRTWYPEVPKCEWEVRTGCEQVLAGRKLMQCLPSPEDVKMALEVYKLSLEIERLKLQT</sequence>
<keyword evidence="7 9" id="KW-1015">Disulfide bond</keyword>
<dbReference type="PROSITE" id="PS50923">
    <property type="entry name" value="SUSHI"/>
    <property type="match status" value="2"/>
</dbReference>
<comment type="caution">
    <text evidence="9">Lacks conserved residue(s) required for the propagation of feature annotation.</text>
</comment>
<name>A0A643BQK8_BALPH</name>
<evidence type="ECO:0000256" key="8">
    <source>
        <dbReference type="ARBA" id="ARBA00023180"/>
    </source>
</evidence>
<evidence type="ECO:0000256" key="2">
    <source>
        <dbReference type="ARBA" id="ARBA00022659"/>
    </source>
</evidence>
<keyword evidence="6" id="KW-0180">Complement pathway</keyword>
<accession>A0A643BQK8</accession>
<evidence type="ECO:0000256" key="1">
    <source>
        <dbReference type="ARBA" id="ARBA00022588"/>
    </source>
</evidence>
<feature type="domain" description="Sushi" evidence="11">
    <location>
        <begin position="103"/>
        <end position="160"/>
    </location>
</feature>
<feature type="domain" description="Sushi" evidence="11">
    <location>
        <begin position="44"/>
        <end position="102"/>
    </location>
</feature>
<dbReference type="Gene3D" id="2.10.70.10">
    <property type="entry name" value="Complement Module, domain 1"/>
    <property type="match status" value="2"/>
</dbReference>
<evidence type="ECO:0000256" key="6">
    <source>
        <dbReference type="ARBA" id="ARBA00022875"/>
    </source>
</evidence>